<feature type="transmembrane region" description="Helical" evidence="1">
    <location>
        <begin position="22"/>
        <end position="42"/>
    </location>
</feature>
<keyword evidence="1" id="KW-0812">Transmembrane</keyword>
<proteinExistence type="predicted"/>
<dbReference type="KEGG" id="emi:Emin_1308"/>
<keyword evidence="3" id="KW-1185">Reference proteome</keyword>
<evidence type="ECO:0000313" key="3">
    <source>
        <dbReference type="Proteomes" id="UP000001029"/>
    </source>
</evidence>
<dbReference type="AlphaFoldDB" id="B2KEB2"/>
<protein>
    <submittedName>
        <fullName evidence="2">Uncharacterized protein</fullName>
    </submittedName>
</protein>
<dbReference type="EMBL" id="CP001055">
    <property type="protein sequence ID" value="ACC98858.1"/>
    <property type="molecule type" value="Genomic_DNA"/>
</dbReference>
<evidence type="ECO:0000256" key="1">
    <source>
        <dbReference type="SAM" id="Phobius"/>
    </source>
</evidence>
<keyword evidence="1" id="KW-1133">Transmembrane helix</keyword>
<accession>B2KEB2</accession>
<dbReference type="InterPro" id="IPR008910">
    <property type="entry name" value="MSC_TM_helix"/>
</dbReference>
<reference evidence="2 3" key="1">
    <citation type="journal article" date="2009" name="Appl. Environ. Microbiol.">
        <title>Genomic analysis of 'Elusimicrobium minutum,' the first cultivated representative of the phylum 'Elusimicrobia' (formerly termite group 1).</title>
        <authorList>
            <person name="Herlemann D.P.R."/>
            <person name="Geissinger O."/>
            <person name="Ikeda-Ohtsubo W."/>
            <person name="Kunin V."/>
            <person name="Sun H."/>
            <person name="Lapidus A."/>
            <person name="Hugenholtz P."/>
            <person name="Brune A."/>
        </authorList>
    </citation>
    <scope>NUCLEOTIDE SEQUENCE [LARGE SCALE GENOMIC DNA]</scope>
    <source>
        <strain evidence="2 3">Pei191</strain>
    </source>
</reference>
<dbReference type="OrthoDB" id="1493289at2"/>
<feature type="transmembrane region" description="Helical" evidence="1">
    <location>
        <begin position="154"/>
        <end position="177"/>
    </location>
</feature>
<feature type="transmembrane region" description="Helical" evidence="1">
    <location>
        <begin position="122"/>
        <end position="142"/>
    </location>
</feature>
<sequence>MTNWTQLVNSITPAAKTLGTEFITILWHIGLAVLALILGLYLSRFVNTYVKKVLNKIDFDNRTSKIGINEMCVRFGFGKSPTYILAFILSWVVMIIAIIYAAKALNLNEVQVLLEKFLAFLPKLFVSILILFGGLIFGKFLGNIIENSSKANNLSGGFIVARGVDAFIVLFSALLALENLGMATRLVNNVILVLLASMGLAFGIAVGLGSKDIVAEFLKKTFDKNKK</sequence>
<dbReference type="STRING" id="445932.Emin_1308"/>
<dbReference type="RefSeq" id="WP_012415473.1">
    <property type="nucleotide sequence ID" value="NC_010644.1"/>
</dbReference>
<name>B2KEB2_ELUMP</name>
<keyword evidence="1" id="KW-0472">Membrane</keyword>
<feature type="transmembrane region" description="Helical" evidence="1">
    <location>
        <begin position="189"/>
        <end position="210"/>
    </location>
</feature>
<organism evidence="2 3">
    <name type="scientific">Elusimicrobium minutum (strain Pei191)</name>
    <dbReference type="NCBI Taxonomy" id="445932"/>
    <lineage>
        <taxon>Bacteria</taxon>
        <taxon>Pseudomonadati</taxon>
        <taxon>Elusimicrobiota</taxon>
        <taxon>Elusimicrobia</taxon>
        <taxon>Elusimicrobiales</taxon>
        <taxon>Elusimicrobiaceae</taxon>
        <taxon>Elusimicrobium</taxon>
    </lineage>
</organism>
<evidence type="ECO:0000313" key="2">
    <source>
        <dbReference type="EMBL" id="ACC98858.1"/>
    </source>
</evidence>
<dbReference type="Pfam" id="PF05552">
    <property type="entry name" value="MS_channel_1st_1"/>
    <property type="match status" value="2"/>
</dbReference>
<gene>
    <name evidence="2" type="ordered locus">Emin_1308</name>
</gene>
<dbReference type="HOGENOM" id="CLU_049564_2_2_0"/>
<feature type="transmembrane region" description="Helical" evidence="1">
    <location>
        <begin position="83"/>
        <end position="102"/>
    </location>
</feature>
<dbReference type="Gene3D" id="1.10.287.1260">
    <property type="match status" value="1"/>
</dbReference>
<dbReference type="Proteomes" id="UP000001029">
    <property type="component" value="Chromosome"/>
</dbReference>